<sequence>MHYAQIREIDVANGEGIRVSLYTQGCHVHCPGCFNEETWDFNKGKPFTQHEVDTLVNLINKPHIKGFTLLGGEPMSPENKDVIDDLLKQIRERCPGKDIWVYSSYTWEVLLERRPEALSYMDILVDGPFIEDLKYASLKFRGSSNQRIIDVQESLKNHTVIRHPIYDPDLGEDYYGKN</sequence>
<dbReference type="AlphaFoldDB" id="A0A1H6TAH8"/>
<accession>A0A1H6TAH8</accession>
<dbReference type="SUPFAM" id="SSF102114">
    <property type="entry name" value="Radical SAM enzymes"/>
    <property type="match status" value="1"/>
</dbReference>
<keyword evidence="6" id="KW-0411">Iron-sulfur</keyword>
<dbReference type="PANTHER" id="PTHR30352">
    <property type="entry name" value="PYRUVATE FORMATE-LYASE-ACTIVATING ENZYME"/>
    <property type="match status" value="1"/>
</dbReference>
<gene>
    <name evidence="8" type="ORF">SAMN04487834_102223</name>
</gene>
<dbReference type="CDD" id="cd01335">
    <property type="entry name" value="Radical_SAM"/>
    <property type="match status" value="1"/>
</dbReference>
<evidence type="ECO:0000256" key="7">
    <source>
        <dbReference type="PIRNR" id="PIRNR000368"/>
    </source>
</evidence>
<proteinExistence type="inferred from homology"/>
<dbReference type="EC" id="1.97.1.-" evidence="7"/>
<keyword evidence="5" id="KW-0408">Iron</keyword>
<dbReference type="NCBIfam" id="TIGR02491">
    <property type="entry name" value="NrdG"/>
    <property type="match status" value="1"/>
</dbReference>
<dbReference type="SFLD" id="SFLDF00299">
    <property type="entry name" value="anaerobic_ribonucleoside-triph"/>
    <property type="match status" value="1"/>
</dbReference>
<dbReference type="Pfam" id="PF13353">
    <property type="entry name" value="Fer4_12"/>
    <property type="match status" value="1"/>
</dbReference>
<keyword evidence="3" id="KW-0949">S-adenosyl-L-methionine</keyword>
<evidence type="ECO:0000256" key="6">
    <source>
        <dbReference type="ARBA" id="ARBA00023014"/>
    </source>
</evidence>
<dbReference type="SFLD" id="SFLDG01063">
    <property type="entry name" value="activating_enzymes__group_1"/>
    <property type="match status" value="1"/>
</dbReference>
<dbReference type="PIRSF" id="PIRSF000368">
    <property type="entry name" value="NrdG"/>
    <property type="match status" value="1"/>
</dbReference>
<keyword evidence="2" id="KW-0004">4Fe-4S</keyword>
<dbReference type="InterPro" id="IPR058240">
    <property type="entry name" value="rSAM_sf"/>
</dbReference>
<dbReference type="InterPro" id="IPR013785">
    <property type="entry name" value="Aldolase_TIM"/>
</dbReference>
<protein>
    <recommendedName>
        <fullName evidence="7">Anaerobic ribonucleoside-triphosphate reductase-activating protein</fullName>
        <ecNumber evidence="7">1.97.1.-</ecNumber>
    </recommendedName>
</protein>
<dbReference type="OrthoDB" id="9782387at2"/>
<evidence type="ECO:0000256" key="5">
    <source>
        <dbReference type="ARBA" id="ARBA00023004"/>
    </source>
</evidence>
<dbReference type="GO" id="GO:0004748">
    <property type="term" value="F:ribonucleoside-diphosphate reductase activity, thioredoxin disulfide as acceptor"/>
    <property type="evidence" value="ECO:0007669"/>
    <property type="project" value="TreeGrafter"/>
</dbReference>
<dbReference type="InterPro" id="IPR007197">
    <property type="entry name" value="rSAM"/>
</dbReference>
<keyword evidence="9" id="KW-1185">Reference proteome</keyword>
<comment type="similarity">
    <text evidence="7">Belongs to the organic radical-activating enzymes family.</text>
</comment>
<dbReference type="SFLD" id="SFLDG01066">
    <property type="entry name" value="organic_radical-activating_enz"/>
    <property type="match status" value="1"/>
</dbReference>
<dbReference type="RefSeq" id="WP_074731995.1">
    <property type="nucleotide sequence ID" value="NZ_CACVPP010000132.1"/>
</dbReference>
<evidence type="ECO:0000256" key="1">
    <source>
        <dbReference type="ARBA" id="ARBA00001966"/>
    </source>
</evidence>
<keyword evidence="7" id="KW-0560">Oxidoreductase</keyword>
<dbReference type="SFLD" id="SFLDS00029">
    <property type="entry name" value="Radical_SAM"/>
    <property type="match status" value="1"/>
</dbReference>
<reference evidence="9" key="1">
    <citation type="submission" date="2016-10" db="EMBL/GenBank/DDBJ databases">
        <authorList>
            <person name="Varghese N."/>
        </authorList>
    </citation>
    <scope>NUCLEOTIDE SEQUENCE [LARGE SCALE GENOMIC DNA]</scope>
    <source>
        <strain evidence="9">DSM 20406</strain>
    </source>
</reference>
<dbReference type="EMBL" id="FNYK01000022">
    <property type="protein sequence ID" value="SEI76276.1"/>
    <property type="molecule type" value="Genomic_DNA"/>
</dbReference>
<dbReference type="Gene3D" id="3.20.20.70">
    <property type="entry name" value="Aldolase class I"/>
    <property type="match status" value="1"/>
</dbReference>
<name>A0A1H6TAH8_9FIRM</name>
<dbReference type="Proteomes" id="UP000183028">
    <property type="component" value="Unassembled WGS sequence"/>
</dbReference>
<evidence type="ECO:0000256" key="4">
    <source>
        <dbReference type="ARBA" id="ARBA00022723"/>
    </source>
</evidence>
<dbReference type="GO" id="GO:0046872">
    <property type="term" value="F:metal ion binding"/>
    <property type="evidence" value="ECO:0007669"/>
    <property type="project" value="UniProtKB-KW"/>
</dbReference>
<evidence type="ECO:0000256" key="2">
    <source>
        <dbReference type="ARBA" id="ARBA00022485"/>
    </source>
</evidence>
<evidence type="ECO:0000313" key="8">
    <source>
        <dbReference type="EMBL" id="SEI76276.1"/>
    </source>
</evidence>
<comment type="cofactor">
    <cofactor evidence="1">
        <name>[4Fe-4S] cluster</name>
        <dbReference type="ChEBI" id="CHEBI:49883"/>
    </cofactor>
</comment>
<organism evidence="8 9">
    <name type="scientific">Sharpea azabuensis</name>
    <dbReference type="NCBI Taxonomy" id="322505"/>
    <lineage>
        <taxon>Bacteria</taxon>
        <taxon>Bacillati</taxon>
        <taxon>Bacillota</taxon>
        <taxon>Erysipelotrichia</taxon>
        <taxon>Erysipelotrichales</taxon>
        <taxon>Coprobacillaceae</taxon>
        <taxon>Sharpea</taxon>
    </lineage>
</organism>
<dbReference type="InterPro" id="IPR034457">
    <property type="entry name" value="Organic_radical-activating"/>
</dbReference>
<dbReference type="GO" id="GO:0043365">
    <property type="term" value="F:[formate-C-acetyltransferase]-activating enzyme activity"/>
    <property type="evidence" value="ECO:0007669"/>
    <property type="project" value="InterPro"/>
</dbReference>
<comment type="function">
    <text evidence="7">Activation of anaerobic ribonucleoside-triphosphate reductase under anaerobic conditions by generation of an organic free radical, using S-adenosylmethionine and reduced flavodoxin as cosubstrates to produce 5'-deoxy-adenosine.</text>
</comment>
<dbReference type="GO" id="GO:0051539">
    <property type="term" value="F:4 iron, 4 sulfur cluster binding"/>
    <property type="evidence" value="ECO:0007669"/>
    <property type="project" value="UniProtKB-KW"/>
</dbReference>
<dbReference type="STRING" id="322505.SAMN04487836_12915"/>
<keyword evidence="4" id="KW-0479">Metal-binding</keyword>
<dbReference type="InterPro" id="IPR012837">
    <property type="entry name" value="NrdG"/>
</dbReference>
<evidence type="ECO:0000256" key="3">
    <source>
        <dbReference type="ARBA" id="ARBA00022691"/>
    </source>
</evidence>
<dbReference type="eggNOG" id="COG0602">
    <property type="taxonomic scope" value="Bacteria"/>
</dbReference>
<dbReference type="PANTHER" id="PTHR30352:SF2">
    <property type="entry name" value="ANAEROBIC RIBONUCLEOSIDE-TRIPHOSPHATE REDUCTASE-ACTIVATING PROTEIN"/>
    <property type="match status" value="1"/>
</dbReference>
<evidence type="ECO:0000313" key="9">
    <source>
        <dbReference type="Proteomes" id="UP000183028"/>
    </source>
</evidence>